<evidence type="ECO:0000256" key="5">
    <source>
        <dbReference type="RuleBase" id="RU363032"/>
    </source>
</evidence>
<dbReference type="SUPFAM" id="SSF161098">
    <property type="entry name" value="MetI-like"/>
    <property type="match status" value="1"/>
</dbReference>
<keyword evidence="2 5" id="KW-0812">Transmembrane</keyword>
<feature type="transmembrane region" description="Helical" evidence="5">
    <location>
        <begin position="150"/>
        <end position="172"/>
    </location>
</feature>
<dbReference type="GeneID" id="16024251"/>
<dbReference type="GO" id="GO:0005886">
    <property type="term" value="C:plasma membrane"/>
    <property type="evidence" value="ECO:0007669"/>
    <property type="project" value="UniProtKB-SubCell"/>
</dbReference>
<sequence length="284" mass="31523">MKISKTILFSLPALFFGAILIYFLLWNVYFSFTNLSPIHSSYTIVGFATYESVLIRRIFQSTLLRTLEWTGGMFLVGNGMGILFASLIFFLKNPKARTVYSSLFLYPLAVAMSAVAIIWSWIYSPSEGIDTLLRAVGLPAPNWLSSAPQALPSLIIITTWVYSGLAAVFYLAAFQNVNSESIESAKLDVAGPFVILRKILLPESKNAFIVTSALLIIFSLRIFTIPYVATGINPRTETSVLYLFNFYTYGYYAEAAAVSIIVIVIAIVVVIPYALLGIKRWINA</sequence>
<dbReference type="Gene3D" id="1.10.3720.10">
    <property type="entry name" value="MetI-like"/>
    <property type="match status" value="1"/>
</dbReference>
<keyword evidence="8" id="KW-1185">Reference proteome</keyword>
<dbReference type="InterPro" id="IPR000515">
    <property type="entry name" value="MetI-like"/>
</dbReference>
<dbReference type="NCBIfam" id="NF040931">
    <property type="entry name" value="ABC_arch_GlcT"/>
    <property type="match status" value="1"/>
</dbReference>
<dbReference type="EMBL" id="CP004145">
    <property type="protein sequence ID" value="AGO60087.1"/>
    <property type="molecule type" value="Genomic_DNA"/>
</dbReference>
<feature type="transmembrane region" description="Helical" evidence="5">
    <location>
        <begin position="7"/>
        <end position="29"/>
    </location>
</feature>
<feature type="transmembrane region" description="Helical" evidence="5">
    <location>
        <begin position="69"/>
        <end position="91"/>
    </location>
</feature>
<keyword evidence="5" id="KW-0813">Transport</keyword>
<dbReference type="InterPro" id="IPR035906">
    <property type="entry name" value="MetI-like_sf"/>
</dbReference>
<comment type="subcellular location">
    <subcellularLocation>
        <location evidence="5">Cell membrane</location>
        <topology evidence="5">Multi-pass membrane protein</topology>
    </subcellularLocation>
    <subcellularLocation>
        <location evidence="1">Membrane</location>
        <topology evidence="1">Multi-pass membrane protein</topology>
    </subcellularLocation>
</comment>
<dbReference type="Pfam" id="PF00528">
    <property type="entry name" value="BPD_transp_1"/>
    <property type="match status" value="1"/>
</dbReference>
<gene>
    <name evidence="7" type="ORF">FACI_IFERC00001G0107</name>
</gene>
<dbReference type="GO" id="GO:0055085">
    <property type="term" value="P:transmembrane transport"/>
    <property type="evidence" value="ECO:0007669"/>
    <property type="project" value="InterPro"/>
</dbReference>
<protein>
    <submittedName>
        <fullName evidence="7">Alpha glucoside ABC transporter permease protein</fullName>
    </submittedName>
</protein>
<feature type="transmembrane region" description="Helical" evidence="5">
    <location>
        <begin position="207"/>
        <end position="229"/>
    </location>
</feature>
<dbReference type="HOGENOM" id="CLU_016047_0_0_2"/>
<organism evidence="7 8">
    <name type="scientific">Ferroplasma acidarmanus Fer1</name>
    <dbReference type="NCBI Taxonomy" id="333146"/>
    <lineage>
        <taxon>Archaea</taxon>
        <taxon>Methanobacteriati</taxon>
        <taxon>Thermoplasmatota</taxon>
        <taxon>Thermoplasmata</taxon>
        <taxon>Thermoplasmatales</taxon>
        <taxon>Ferroplasmaceae</taxon>
        <taxon>Ferroplasma</taxon>
    </lineage>
</organism>
<dbReference type="PANTHER" id="PTHR43759:SF1">
    <property type="entry name" value="GLUCOSE IMPORT SYSTEM PERMEASE PROTEIN GLCT"/>
    <property type="match status" value="1"/>
</dbReference>
<accession>S0AMV4</accession>
<keyword evidence="3 5" id="KW-1133">Transmembrane helix</keyword>
<evidence type="ECO:0000313" key="8">
    <source>
        <dbReference type="Proteomes" id="UP000014660"/>
    </source>
</evidence>
<dbReference type="InterPro" id="IPR054947">
    <property type="entry name" value="GlcT_permease"/>
</dbReference>
<keyword evidence="4 5" id="KW-0472">Membrane</keyword>
<dbReference type="AlphaFoldDB" id="S0AMV4"/>
<feature type="transmembrane region" description="Helical" evidence="5">
    <location>
        <begin position="103"/>
        <end position="123"/>
    </location>
</feature>
<evidence type="ECO:0000259" key="6">
    <source>
        <dbReference type="PROSITE" id="PS50928"/>
    </source>
</evidence>
<name>S0AMV4_FERAC</name>
<proteinExistence type="inferred from homology"/>
<dbReference type="CDD" id="cd06261">
    <property type="entry name" value="TM_PBP2"/>
    <property type="match status" value="1"/>
</dbReference>
<evidence type="ECO:0000313" key="7">
    <source>
        <dbReference type="EMBL" id="AGO60087.1"/>
    </source>
</evidence>
<feature type="domain" description="ABC transmembrane type-1" evidence="6">
    <location>
        <begin position="63"/>
        <end position="273"/>
    </location>
</feature>
<evidence type="ECO:0000256" key="4">
    <source>
        <dbReference type="ARBA" id="ARBA00023136"/>
    </source>
</evidence>
<dbReference type="PROSITE" id="PS50928">
    <property type="entry name" value="ABC_TM1"/>
    <property type="match status" value="1"/>
</dbReference>
<evidence type="ECO:0000256" key="2">
    <source>
        <dbReference type="ARBA" id="ARBA00022692"/>
    </source>
</evidence>
<dbReference type="InterPro" id="IPR052730">
    <property type="entry name" value="Sugar_ABC_transporter"/>
</dbReference>
<evidence type="ECO:0000256" key="3">
    <source>
        <dbReference type="ARBA" id="ARBA00022989"/>
    </source>
</evidence>
<dbReference type="Proteomes" id="UP000014660">
    <property type="component" value="Chromosome"/>
</dbReference>
<reference evidence="7 8" key="1">
    <citation type="journal article" date="2007" name="Proc. Natl. Acad. Sci. U.S.A.">
        <title>Genome dynamics in a natural archaeal population.</title>
        <authorList>
            <person name="Allen E.E."/>
            <person name="Tyson G.W."/>
            <person name="Whitaker R.J."/>
            <person name="Detter J.C."/>
            <person name="Richardson P.M."/>
            <person name="Banfield J.F."/>
        </authorList>
    </citation>
    <scope>NUCLEOTIDE SEQUENCE [LARGE SCALE GENOMIC DNA]</scope>
    <source>
        <strain evidence="8">fer1</strain>
    </source>
</reference>
<dbReference type="RefSeq" id="WP_019841309.1">
    <property type="nucleotide sequence ID" value="NC_021592.1"/>
</dbReference>
<evidence type="ECO:0000256" key="1">
    <source>
        <dbReference type="ARBA" id="ARBA00004141"/>
    </source>
</evidence>
<dbReference type="PANTHER" id="PTHR43759">
    <property type="entry name" value="TREHALOSE TRANSPORT SYSTEM PERMEASE PROTEIN SUGA"/>
    <property type="match status" value="1"/>
</dbReference>
<dbReference type="KEGG" id="fac:FACI_IFERC01G0107"/>
<feature type="transmembrane region" description="Helical" evidence="5">
    <location>
        <begin position="249"/>
        <end position="276"/>
    </location>
</feature>
<comment type="similarity">
    <text evidence="5">Belongs to the binding-protein-dependent transport system permease family.</text>
</comment>